<sequence length="495" mass="56279">RTFTPYTFEVQIKAVEKSINRETNDVGKNSEKSKSTNNENIWRVLASGLKRNRLSLEHLNPEQEYWLRIVAVTEYGRGTPSQPVRKMADLTATSPSFTEPETNVIYAPIYGQLELKCTFSPVNAENQTRFNWYFDGKLLDTNVNTIYPTLNQKFYNTVSKSGDTAVLHLNGLSENDFGSYICKAVHILGTSEKEFIVKMADAPVFLEVPTPLLTVKLHSRFELPCYIDALPPPTIIWTRDSKRIVESHRTKIGKAEKQSINKTPRMSNCELSTDATLSVEKCIYQDSGLYTLKAENIAGRIMTSCLIHVEENPTPTKITLRWTNIEKHYFVLRRLESDSFSETHLLIDKKTNREYIGKLFKLNNPISRINGAREMECLTRLCHKNVLQLIDAFISDNVLILVYEKLSGSNLLDSVLACENWSEMGTAAVIPFFQSQHNILLIYGIEPENLLFVKKTIDNYDCGNSSDNPDLLRALASLVTDVVSQTDRHKMNVFS</sequence>
<evidence type="ECO:0000256" key="4">
    <source>
        <dbReference type="ARBA" id="ARBA00023157"/>
    </source>
</evidence>
<dbReference type="GO" id="GO:0004672">
    <property type="term" value="F:protein kinase activity"/>
    <property type="evidence" value="ECO:0007669"/>
    <property type="project" value="InterPro"/>
</dbReference>
<dbReference type="SMART" id="SM00408">
    <property type="entry name" value="IGc2"/>
    <property type="match status" value="2"/>
</dbReference>
<dbReference type="STRING" id="6186.A0A183KD06"/>
<proteinExistence type="inferred from homology"/>
<dbReference type="InterPro" id="IPR003598">
    <property type="entry name" value="Ig_sub2"/>
</dbReference>
<dbReference type="Proteomes" id="UP000279833">
    <property type="component" value="Unassembled WGS sequence"/>
</dbReference>
<dbReference type="Gene3D" id="2.60.40.10">
    <property type="entry name" value="Immunoglobulins"/>
    <property type="match status" value="3"/>
</dbReference>
<protein>
    <submittedName>
        <fullName evidence="11">Ig-like domain-containing protein</fullName>
    </submittedName>
</protein>
<feature type="domain" description="Protein kinase" evidence="6">
    <location>
        <begin position="329"/>
        <end position="495"/>
    </location>
</feature>
<dbReference type="InterPro" id="IPR013783">
    <property type="entry name" value="Ig-like_fold"/>
</dbReference>
<accession>A0A183KD06</accession>
<reference evidence="9 10" key="2">
    <citation type="submission" date="2018-11" db="EMBL/GenBank/DDBJ databases">
        <authorList>
            <consortium name="Pathogen Informatics"/>
        </authorList>
    </citation>
    <scope>NUCLEOTIDE SEQUENCE [LARGE SCALE GENOMIC DNA]</scope>
    <source>
        <strain evidence="9">Dakar</strain>
        <strain evidence="10">Dakar, Senegal</strain>
    </source>
</reference>
<dbReference type="InterPro" id="IPR003599">
    <property type="entry name" value="Ig_sub"/>
</dbReference>
<dbReference type="InterPro" id="IPR051170">
    <property type="entry name" value="Neural/epithelial_adhesion"/>
</dbReference>
<dbReference type="InterPro" id="IPR003961">
    <property type="entry name" value="FN3_dom"/>
</dbReference>
<evidence type="ECO:0000259" key="7">
    <source>
        <dbReference type="PROSITE" id="PS50835"/>
    </source>
</evidence>
<dbReference type="Pfam" id="PF07679">
    <property type="entry name" value="I-set"/>
    <property type="match status" value="1"/>
</dbReference>
<evidence type="ECO:0000313" key="10">
    <source>
        <dbReference type="Proteomes" id="UP000279833"/>
    </source>
</evidence>
<dbReference type="InterPro" id="IPR011009">
    <property type="entry name" value="Kinase-like_dom_sf"/>
</dbReference>
<dbReference type="PANTHER" id="PTHR12231:SF253">
    <property type="entry name" value="DPR-INTERACTING PROTEIN ETA, ISOFORM B-RELATED"/>
    <property type="match status" value="1"/>
</dbReference>
<dbReference type="SUPFAM" id="SSF56112">
    <property type="entry name" value="Protein kinase-like (PK-like)"/>
    <property type="match status" value="1"/>
</dbReference>
<dbReference type="SUPFAM" id="SSF49265">
    <property type="entry name" value="Fibronectin type III"/>
    <property type="match status" value="1"/>
</dbReference>
<dbReference type="CDD" id="cd00063">
    <property type="entry name" value="FN3"/>
    <property type="match status" value="1"/>
</dbReference>
<comment type="similarity">
    <text evidence="1">Belongs to the protein kinase superfamily. CAMK Ser/Thr protein kinase family.</text>
</comment>
<keyword evidence="3" id="KW-0677">Repeat</keyword>
<dbReference type="PANTHER" id="PTHR12231">
    <property type="entry name" value="CTX-RELATED TYPE I TRANSMEMBRANE PROTEIN"/>
    <property type="match status" value="1"/>
</dbReference>
<feature type="domain" description="Ig-like" evidence="7">
    <location>
        <begin position="203"/>
        <end position="303"/>
    </location>
</feature>
<name>A0A183KD06_9TREM</name>
<dbReference type="InterPro" id="IPR036179">
    <property type="entry name" value="Ig-like_dom_sf"/>
</dbReference>
<feature type="domain" description="Fibronectin type-III" evidence="8">
    <location>
        <begin position="1"/>
        <end position="96"/>
    </location>
</feature>
<dbReference type="GO" id="GO:0005524">
    <property type="term" value="F:ATP binding"/>
    <property type="evidence" value="ECO:0007669"/>
    <property type="project" value="InterPro"/>
</dbReference>
<dbReference type="PROSITE" id="PS50853">
    <property type="entry name" value="FN3"/>
    <property type="match status" value="1"/>
</dbReference>
<dbReference type="InterPro" id="IPR007110">
    <property type="entry name" value="Ig-like_dom"/>
</dbReference>
<dbReference type="EMBL" id="UZAK01035451">
    <property type="protein sequence ID" value="VDP50494.1"/>
    <property type="molecule type" value="Genomic_DNA"/>
</dbReference>
<feature type="domain" description="Ig-like" evidence="7">
    <location>
        <begin position="95"/>
        <end position="198"/>
    </location>
</feature>
<dbReference type="PROSITE" id="PS50835">
    <property type="entry name" value="IG_LIKE"/>
    <property type="match status" value="2"/>
</dbReference>
<dbReference type="SMART" id="SM00409">
    <property type="entry name" value="IG"/>
    <property type="match status" value="2"/>
</dbReference>
<keyword evidence="2" id="KW-0732">Signal</keyword>
<dbReference type="Gene3D" id="3.30.200.20">
    <property type="entry name" value="Phosphorylase Kinase, domain 1"/>
    <property type="match status" value="1"/>
</dbReference>
<evidence type="ECO:0000259" key="8">
    <source>
        <dbReference type="PROSITE" id="PS50853"/>
    </source>
</evidence>
<dbReference type="PROSITE" id="PS50011">
    <property type="entry name" value="PROTEIN_KINASE_DOM"/>
    <property type="match status" value="1"/>
</dbReference>
<dbReference type="WBParaSite" id="SCUD_0001290001-mRNA-1">
    <property type="protein sequence ID" value="SCUD_0001290001-mRNA-1"/>
    <property type="gene ID" value="SCUD_0001290001"/>
</dbReference>
<evidence type="ECO:0000313" key="9">
    <source>
        <dbReference type="EMBL" id="VDP50494.1"/>
    </source>
</evidence>
<evidence type="ECO:0000256" key="5">
    <source>
        <dbReference type="ARBA" id="ARBA00023319"/>
    </source>
</evidence>
<keyword evidence="4" id="KW-1015">Disulfide bond</keyword>
<keyword evidence="5" id="KW-0393">Immunoglobulin domain</keyword>
<organism evidence="11">
    <name type="scientific">Schistosoma curassoni</name>
    <dbReference type="NCBI Taxonomy" id="6186"/>
    <lineage>
        <taxon>Eukaryota</taxon>
        <taxon>Metazoa</taxon>
        <taxon>Spiralia</taxon>
        <taxon>Lophotrochozoa</taxon>
        <taxon>Platyhelminthes</taxon>
        <taxon>Trematoda</taxon>
        <taxon>Digenea</taxon>
        <taxon>Strigeidida</taxon>
        <taxon>Schistosomatoidea</taxon>
        <taxon>Schistosomatidae</taxon>
        <taxon>Schistosoma</taxon>
    </lineage>
</organism>
<dbReference type="SUPFAM" id="SSF48726">
    <property type="entry name" value="Immunoglobulin"/>
    <property type="match status" value="2"/>
</dbReference>
<evidence type="ECO:0000256" key="1">
    <source>
        <dbReference type="ARBA" id="ARBA00006692"/>
    </source>
</evidence>
<gene>
    <name evidence="9" type="ORF">SCUD_LOCUS12897</name>
</gene>
<evidence type="ECO:0000256" key="3">
    <source>
        <dbReference type="ARBA" id="ARBA00022737"/>
    </source>
</evidence>
<keyword evidence="10" id="KW-1185">Reference proteome</keyword>
<dbReference type="InterPro" id="IPR036116">
    <property type="entry name" value="FN3_sf"/>
</dbReference>
<evidence type="ECO:0000256" key="2">
    <source>
        <dbReference type="ARBA" id="ARBA00022729"/>
    </source>
</evidence>
<dbReference type="InterPro" id="IPR000719">
    <property type="entry name" value="Prot_kinase_dom"/>
</dbReference>
<evidence type="ECO:0000313" key="11">
    <source>
        <dbReference type="WBParaSite" id="SCUD_0001290001-mRNA-1"/>
    </source>
</evidence>
<evidence type="ECO:0000259" key="6">
    <source>
        <dbReference type="PROSITE" id="PS50011"/>
    </source>
</evidence>
<dbReference type="AlphaFoldDB" id="A0A183KD06"/>
<dbReference type="InterPro" id="IPR013098">
    <property type="entry name" value="Ig_I-set"/>
</dbReference>
<reference evidence="11" key="1">
    <citation type="submission" date="2016-06" db="UniProtKB">
        <authorList>
            <consortium name="WormBaseParasite"/>
        </authorList>
    </citation>
    <scope>IDENTIFICATION</scope>
</reference>